<dbReference type="InterPro" id="IPR016181">
    <property type="entry name" value="Acyl_CoA_acyltransferase"/>
</dbReference>
<proteinExistence type="predicted"/>
<dbReference type="EMBL" id="QGMY01000008">
    <property type="protein sequence ID" value="PWR71285.1"/>
    <property type="molecule type" value="Genomic_DNA"/>
</dbReference>
<feature type="domain" description="N-acetyltransferase" evidence="1">
    <location>
        <begin position="148"/>
        <end position="306"/>
    </location>
</feature>
<name>A0A2V2MYA8_9EURY</name>
<dbReference type="GO" id="GO:0016747">
    <property type="term" value="F:acyltransferase activity, transferring groups other than amino-acyl groups"/>
    <property type="evidence" value="ECO:0007669"/>
    <property type="project" value="InterPro"/>
</dbReference>
<comment type="caution">
    <text evidence="2">The sequence shown here is derived from an EMBL/GenBank/DDBJ whole genome shotgun (WGS) entry which is preliminary data.</text>
</comment>
<dbReference type="Gene3D" id="3.40.630.30">
    <property type="match status" value="1"/>
</dbReference>
<keyword evidence="2" id="KW-0808">Transferase</keyword>
<dbReference type="SUPFAM" id="SSF55729">
    <property type="entry name" value="Acyl-CoA N-acyltransferases (Nat)"/>
    <property type="match status" value="1"/>
</dbReference>
<dbReference type="Proteomes" id="UP000245657">
    <property type="component" value="Unassembled WGS sequence"/>
</dbReference>
<dbReference type="AlphaFoldDB" id="A0A2V2MYA8"/>
<accession>A0A2V2MYA8</accession>
<dbReference type="CDD" id="cd04301">
    <property type="entry name" value="NAT_SF"/>
    <property type="match status" value="1"/>
</dbReference>
<evidence type="ECO:0000259" key="1">
    <source>
        <dbReference type="PROSITE" id="PS51186"/>
    </source>
</evidence>
<dbReference type="Pfam" id="PF00583">
    <property type="entry name" value="Acetyltransf_1"/>
    <property type="match status" value="1"/>
</dbReference>
<reference evidence="2 3" key="1">
    <citation type="submission" date="2018-05" db="EMBL/GenBank/DDBJ databases">
        <title>Draft genome of Methanospirillum lacunae Ki8-1.</title>
        <authorList>
            <person name="Dueholm M.S."/>
            <person name="Nielsen P.H."/>
            <person name="Bakmann L.F."/>
            <person name="Otzen D.E."/>
        </authorList>
    </citation>
    <scope>NUCLEOTIDE SEQUENCE [LARGE SCALE GENOMIC DNA]</scope>
    <source>
        <strain evidence="2 3">Ki8-1</strain>
    </source>
</reference>
<dbReference type="RefSeq" id="WP_109968903.1">
    <property type="nucleotide sequence ID" value="NZ_QGMY01000008.1"/>
</dbReference>
<dbReference type="OrthoDB" id="130632at2157"/>
<gene>
    <name evidence="2" type="ORF">DK846_10475</name>
</gene>
<dbReference type="PROSITE" id="PS51186">
    <property type="entry name" value="GNAT"/>
    <property type="match status" value="1"/>
</dbReference>
<evidence type="ECO:0000313" key="2">
    <source>
        <dbReference type="EMBL" id="PWR71285.1"/>
    </source>
</evidence>
<organism evidence="2 3">
    <name type="scientific">Methanospirillum lacunae</name>
    <dbReference type="NCBI Taxonomy" id="668570"/>
    <lineage>
        <taxon>Archaea</taxon>
        <taxon>Methanobacteriati</taxon>
        <taxon>Methanobacteriota</taxon>
        <taxon>Stenosarchaea group</taxon>
        <taxon>Methanomicrobia</taxon>
        <taxon>Methanomicrobiales</taxon>
        <taxon>Methanospirillaceae</taxon>
        <taxon>Methanospirillum</taxon>
    </lineage>
</organism>
<evidence type="ECO:0000313" key="3">
    <source>
        <dbReference type="Proteomes" id="UP000245657"/>
    </source>
</evidence>
<dbReference type="InterPro" id="IPR000182">
    <property type="entry name" value="GNAT_dom"/>
</dbReference>
<sequence length="306" mass="34574">MTQACSIVADNYREEREFVPEIPVLSEFFVPEIFLKNGLGVAAIDDGDLIGFLCGFGPIDNQFGDVKGVFSPLHGHGAIQSDRKKIYSLLYSYAAKIWVKKEIFSHSIALYAHDNGGITSFFQNGFGMRCIDAIRSFDPISTPCLKECSYYEITTEKVEDIVPLNNALILHMHQSPIFMPIKHRNQAEIVKDVKEGLFRYFCAFKDGTIIGYMKVGGSGENFISRHNSMVNICGAYLLPEYRGQGIASQLLSYILSQMQREGYDSVGVDFESINPQAREFWLRFFTPYTNSLVRRIDERSTTTSID</sequence>
<keyword evidence="3" id="KW-1185">Reference proteome</keyword>
<protein>
    <submittedName>
        <fullName evidence="2">GNAT family N-acetyltransferase</fullName>
    </submittedName>
</protein>